<name>A0A9W9Z2S0_9CNID</name>
<proteinExistence type="predicted"/>
<dbReference type="Gene3D" id="3.30.470.20">
    <property type="entry name" value="ATP-grasp fold, B domain"/>
    <property type="match status" value="1"/>
</dbReference>
<feature type="domain" description="Carbamoyl phosphate synthase ATP-binding" evidence="4">
    <location>
        <begin position="12"/>
        <end position="26"/>
    </location>
</feature>
<evidence type="ECO:0000313" key="5">
    <source>
        <dbReference type="EMBL" id="KAJ7373955.1"/>
    </source>
</evidence>
<dbReference type="GO" id="GO:0019240">
    <property type="term" value="P:citrulline biosynthetic process"/>
    <property type="evidence" value="ECO:0007669"/>
    <property type="project" value="TreeGrafter"/>
</dbReference>
<organism evidence="5 6">
    <name type="scientific">Desmophyllum pertusum</name>
    <dbReference type="NCBI Taxonomy" id="174260"/>
    <lineage>
        <taxon>Eukaryota</taxon>
        <taxon>Metazoa</taxon>
        <taxon>Cnidaria</taxon>
        <taxon>Anthozoa</taxon>
        <taxon>Hexacorallia</taxon>
        <taxon>Scleractinia</taxon>
        <taxon>Caryophylliina</taxon>
        <taxon>Caryophylliidae</taxon>
        <taxon>Desmophyllum</taxon>
    </lineage>
</organism>
<keyword evidence="3" id="KW-0067">ATP-binding</keyword>
<reference evidence="5" key="1">
    <citation type="submission" date="2023-01" db="EMBL/GenBank/DDBJ databases">
        <title>Genome assembly of the deep-sea coral Lophelia pertusa.</title>
        <authorList>
            <person name="Herrera S."/>
            <person name="Cordes E."/>
        </authorList>
    </citation>
    <scope>NUCLEOTIDE SEQUENCE</scope>
    <source>
        <strain evidence="5">USNM1676648</strain>
        <tissue evidence="5">Polyp</tissue>
    </source>
</reference>
<accession>A0A9W9Z2S0</accession>
<protein>
    <recommendedName>
        <fullName evidence="4">Carbamoyl phosphate synthase ATP-binding domain-containing protein</fullName>
    </recommendedName>
</protein>
<evidence type="ECO:0000256" key="2">
    <source>
        <dbReference type="ARBA" id="ARBA00022741"/>
    </source>
</evidence>
<sequence length="82" mass="8984">MALLLLAENLGYPVMVRAAFALGGLGSGFAQDKEELIALVNGTFAHTKQVNLDKSLKGWKKLSTRLSGMLLTTVSRFVTWRM</sequence>
<dbReference type="AlphaFoldDB" id="A0A9W9Z2S0"/>
<gene>
    <name evidence="5" type="ORF">OS493_009282</name>
</gene>
<dbReference type="GO" id="GO:0005524">
    <property type="term" value="F:ATP binding"/>
    <property type="evidence" value="ECO:0007669"/>
    <property type="project" value="UniProtKB-KW"/>
</dbReference>
<dbReference type="Pfam" id="PF02786">
    <property type="entry name" value="CPSase_L_D2"/>
    <property type="match status" value="1"/>
</dbReference>
<keyword evidence="2" id="KW-0547">Nucleotide-binding</keyword>
<dbReference type="GO" id="GO:0004151">
    <property type="term" value="F:dihydroorotase activity"/>
    <property type="evidence" value="ECO:0007669"/>
    <property type="project" value="TreeGrafter"/>
</dbReference>
<dbReference type="GO" id="GO:0006228">
    <property type="term" value="P:UTP biosynthetic process"/>
    <property type="evidence" value="ECO:0007669"/>
    <property type="project" value="TreeGrafter"/>
</dbReference>
<evidence type="ECO:0000256" key="1">
    <source>
        <dbReference type="ARBA" id="ARBA00022598"/>
    </source>
</evidence>
<dbReference type="GO" id="GO:0006207">
    <property type="term" value="P:'de novo' pyrimidine nucleobase biosynthetic process"/>
    <property type="evidence" value="ECO:0007669"/>
    <property type="project" value="TreeGrafter"/>
</dbReference>
<dbReference type="GO" id="GO:0004088">
    <property type="term" value="F:carbamoyl-phosphate synthase (glutamine-hydrolyzing) activity"/>
    <property type="evidence" value="ECO:0007669"/>
    <property type="project" value="TreeGrafter"/>
</dbReference>
<evidence type="ECO:0000259" key="4">
    <source>
        <dbReference type="PROSITE" id="PS00866"/>
    </source>
</evidence>
<dbReference type="InterPro" id="IPR005479">
    <property type="entry name" value="CPAse_ATP-bd"/>
</dbReference>
<dbReference type="Proteomes" id="UP001163046">
    <property type="component" value="Unassembled WGS sequence"/>
</dbReference>
<dbReference type="PANTHER" id="PTHR11405">
    <property type="entry name" value="CARBAMOYLTRANSFERASE FAMILY MEMBER"/>
    <property type="match status" value="1"/>
</dbReference>
<comment type="caution">
    <text evidence="5">The sequence shown here is derived from an EMBL/GenBank/DDBJ whole genome shotgun (WGS) entry which is preliminary data.</text>
</comment>
<keyword evidence="1" id="KW-0436">Ligase</keyword>
<dbReference type="GO" id="GO:0005829">
    <property type="term" value="C:cytosol"/>
    <property type="evidence" value="ECO:0007669"/>
    <property type="project" value="TreeGrafter"/>
</dbReference>
<evidence type="ECO:0000256" key="3">
    <source>
        <dbReference type="ARBA" id="ARBA00022840"/>
    </source>
</evidence>
<dbReference type="PANTHER" id="PTHR11405:SF5">
    <property type="entry name" value="CAD PROTEIN"/>
    <property type="match status" value="1"/>
</dbReference>
<evidence type="ECO:0000313" key="6">
    <source>
        <dbReference type="Proteomes" id="UP001163046"/>
    </source>
</evidence>
<dbReference type="GO" id="GO:0006541">
    <property type="term" value="P:glutamine metabolic process"/>
    <property type="evidence" value="ECO:0007669"/>
    <property type="project" value="TreeGrafter"/>
</dbReference>
<keyword evidence="6" id="KW-1185">Reference proteome</keyword>
<dbReference type="GO" id="GO:0004070">
    <property type="term" value="F:aspartate carbamoyltransferase activity"/>
    <property type="evidence" value="ECO:0007669"/>
    <property type="project" value="TreeGrafter"/>
</dbReference>
<dbReference type="SUPFAM" id="SSF56059">
    <property type="entry name" value="Glutathione synthetase ATP-binding domain-like"/>
    <property type="match status" value="1"/>
</dbReference>
<dbReference type="PROSITE" id="PS00866">
    <property type="entry name" value="CPSASE_1"/>
    <property type="match status" value="1"/>
</dbReference>
<dbReference type="EMBL" id="MU826829">
    <property type="protein sequence ID" value="KAJ7373955.1"/>
    <property type="molecule type" value="Genomic_DNA"/>
</dbReference>